<proteinExistence type="predicted"/>
<organism evidence="1">
    <name type="scientific">marine sediment metagenome</name>
    <dbReference type="NCBI Taxonomy" id="412755"/>
    <lineage>
        <taxon>unclassified sequences</taxon>
        <taxon>metagenomes</taxon>
        <taxon>ecological metagenomes</taxon>
    </lineage>
</organism>
<reference evidence="1" key="1">
    <citation type="journal article" date="2014" name="Front. Microbiol.">
        <title>High frequency of phylogenetically diverse reductive dehalogenase-homologous genes in deep subseafloor sedimentary metagenomes.</title>
        <authorList>
            <person name="Kawai M."/>
            <person name="Futagami T."/>
            <person name="Toyoda A."/>
            <person name="Takaki Y."/>
            <person name="Nishi S."/>
            <person name="Hori S."/>
            <person name="Arai W."/>
            <person name="Tsubouchi T."/>
            <person name="Morono Y."/>
            <person name="Uchiyama I."/>
            <person name="Ito T."/>
            <person name="Fujiyama A."/>
            <person name="Inagaki F."/>
            <person name="Takami H."/>
        </authorList>
    </citation>
    <scope>NUCLEOTIDE SEQUENCE</scope>
    <source>
        <strain evidence="1">Expedition CK06-06</strain>
    </source>
</reference>
<sequence length="35" mass="4151">MKCPKCKRNMTFKFDPFGLVQPRWVCFKCGKTLVL</sequence>
<accession>X1DC40</accession>
<gene>
    <name evidence="1" type="ORF">S01H4_58989</name>
</gene>
<dbReference type="AlphaFoldDB" id="X1DC40"/>
<protein>
    <submittedName>
        <fullName evidence="1">Uncharacterized protein</fullName>
    </submittedName>
</protein>
<dbReference type="EMBL" id="BART01034529">
    <property type="protein sequence ID" value="GAH05885.1"/>
    <property type="molecule type" value="Genomic_DNA"/>
</dbReference>
<name>X1DC40_9ZZZZ</name>
<evidence type="ECO:0000313" key="1">
    <source>
        <dbReference type="EMBL" id="GAH05885.1"/>
    </source>
</evidence>
<feature type="non-terminal residue" evidence="1">
    <location>
        <position position="35"/>
    </location>
</feature>
<comment type="caution">
    <text evidence="1">The sequence shown here is derived from an EMBL/GenBank/DDBJ whole genome shotgun (WGS) entry which is preliminary data.</text>
</comment>